<reference evidence="4" key="1">
    <citation type="submission" date="2025-08" db="UniProtKB">
        <authorList>
            <consortium name="RefSeq"/>
        </authorList>
    </citation>
    <scope>IDENTIFICATION</scope>
    <source>
        <tissue evidence="4">Tentacle</tissue>
    </source>
</reference>
<dbReference type="AlphaFoldDB" id="A0A6P8I0B1"/>
<dbReference type="InterPro" id="IPR005123">
    <property type="entry name" value="Oxoglu/Fe-dep_dioxygenase_dom"/>
</dbReference>
<comment type="similarity">
    <text evidence="1">Belongs to the iron/ascorbate-dependent oxidoreductase family.</text>
</comment>
<dbReference type="InParanoid" id="A0A6P8I0B1"/>
<protein>
    <submittedName>
        <fullName evidence="4">Uncharacterized protein LOC116297130</fullName>
    </submittedName>
</protein>
<feature type="domain" description="Fe2OG dioxygenase" evidence="2">
    <location>
        <begin position="145"/>
        <end position="263"/>
    </location>
</feature>
<evidence type="ECO:0000256" key="1">
    <source>
        <dbReference type="RuleBase" id="RU003682"/>
    </source>
</evidence>
<evidence type="ECO:0000313" key="4">
    <source>
        <dbReference type="RefSeq" id="XP_031561153.1"/>
    </source>
</evidence>
<dbReference type="SUPFAM" id="SSF51197">
    <property type="entry name" value="Clavaminate synthase-like"/>
    <property type="match status" value="1"/>
</dbReference>
<keyword evidence="3" id="KW-1185">Reference proteome</keyword>
<dbReference type="GO" id="GO:0046872">
    <property type="term" value="F:metal ion binding"/>
    <property type="evidence" value="ECO:0007669"/>
    <property type="project" value="UniProtKB-KW"/>
</dbReference>
<dbReference type="Proteomes" id="UP000515163">
    <property type="component" value="Unplaced"/>
</dbReference>
<dbReference type="InterPro" id="IPR056470">
    <property type="entry name" value="BesD/HalB-like"/>
</dbReference>
<dbReference type="GO" id="GO:0016491">
    <property type="term" value="F:oxidoreductase activity"/>
    <property type="evidence" value="ECO:0007669"/>
    <property type="project" value="UniProtKB-KW"/>
</dbReference>
<keyword evidence="1" id="KW-0560">Oxidoreductase</keyword>
<dbReference type="Gene3D" id="2.60.120.620">
    <property type="entry name" value="q2cbj1_9rhob like domain"/>
    <property type="match status" value="1"/>
</dbReference>
<dbReference type="KEGG" id="aten:116297130"/>
<dbReference type="Pfam" id="PF23169">
    <property type="entry name" value="HalD"/>
    <property type="match status" value="1"/>
</dbReference>
<name>A0A6P8I0B1_ACTTE</name>
<sequence length="280" mass="32321">MQCCDLQGILNLQSYPLNNPNSTHYKDLIQRLRAELQANGIVLLPNFMTKTGIDSTLRSLQDKKIEPYRKEVTHNVYLEDHVRKNEEEFPNQNHPKRFHVRSCKTCYTNDQIDSKSPINVLFYADEMTDFIRDVLGKEKLYRTADPLGALNVHMYKEGDELGWHFDRGEFAVTLLLQAPESGGKFEFYPDLRSEQNSNYPKVQEILLAAREGQDVSKHGVQVADQLEAGTLSIFCGHNSLHRVTKIVGQKPRYLAVLSYENEPNVHLNEYTKMKFFGRIQ</sequence>
<keyword evidence="1" id="KW-0408">Iron</keyword>
<accession>A0A6P8I0B1</accession>
<dbReference type="PROSITE" id="PS51471">
    <property type="entry name" value="FE2OG_OXY"/>
    <property type="match status" value="1"/>
</dbReference>
<organism evidence="3 4">
    <name type="scientific">Actinia tenebrosa</name>
    <name type="common">Australian red waratah sea anemone</name>
    <dbReference type="NCBI Taxonomy" id="6105"/>
    <lineage>
        <taxon>Eukaryota</taxon>
        <taxon>Metazoa</taxon>
        <taxon>Cnidaria</taxon>
        <taxon>Anthozoa</taxon>
        <taxon>Hexacorallia</taxon>
        <taxon>Actiniaria</taxon>
        <taxon>Actiniidae</taxon>
        <taxon>Actinia</taxon>
    </lineage>
</organism>
<gene>
    <name evidence="4" type="primary">LOC116297130</name>
</gene>
<proteinExistence type="inferred from homology"/>
<dbReference type="GeneID" id="116297130"/>
<keyword evidence="1" id="KW-0479">Metal-binding</keyword>
<evidence type="ECO:0000313" key="3">
    <source>
        <dbReference type="Proteomes" id="UP000515163"/>
    </source>
</evidence>
<evidence type="ECO:0000259" key="2">
    <source>
        <dbReference type="PROSITE" id="PS51471"/>
    </source>
</evidence>
<dbReference type="OrthoDB" id="424053at2759"/>
<dbReference type="RefSeq" id="XP_031561153.1">
    <property type="nucleotide sequence ID" value="XM_031705293.1"/>
</dbReference>